<dbReference type="EMBL" id="FNIL01000001">
    <property type="protein sequence ID" value="SDN23292.1"/>
    <property type="molecule type" value="Genomic_DNA"/>
</dbReference>
<dbReference type="PANTHER" id="PTHR10458">
    <property type="entry name" value="PEPTIDE DEFORMYLASE"/>
    <property type="match status" value="1"/>
</dbReference>
<evidence type="ECO:0000313" key="7">
    <source>
        <dbReference type="EMBL" id="SDN23292.1"/>
    </source>
</evidence>
<reference evidence="8" key="1">
    <citation type="submission" date="2016-10" db="EMBL/GenBank/DDBJ databases">
        <authorList>
            <person name="Varghese N."/>
            <person name="Submissions S."/>
        </authorList>
    </citation>
    <scope>NUCLEOTIDE SEQUENCE [LARGE SCALE GENOMIC DNA]</scope>
    <source>
        <strain evidence="8">CGMCC 1.10369</strain>
    </source>
</reference>
<evidence type="ECO:0000256" key="2">
    <source>
        <dbReference type="ARBA" id="ARBA00022723"/>
    </source>
</evidence>
<accession>A0A1G9ZP34</accession>
<dbReference type="STRING" id="745820.SAMN04488053_101195"/>
<evidence type="ECO:0000256" key="6">
    <source>
        <dbReference type="HAMAP-Rule" id="MF_00163"/>
    </source>
</evidence>
<dbReference type="HAMAP" id="MF_00163">
    <property type="entry name" value="Pep_deformylase"/>
    <property type="match status" value="1"/>
</dbReference>
<dbReference type="SUPFAM" id="SSF56420">
    <property type="entry name" value="Peptide deformylase"/>
    <property type="match status" value="1"/>
</dbReference>
<dbReference type="GO" id="GO:0006412">
    <property type="term" value="P:translation"/>
    <property type="evidence" value="ECO:0007669"/>
    <property type="project" value="UniProtKB-UniRule"/>
</dbReference>
<comment type="function">
    <text evidence="6">Removes the formyl group from the N-terminal Met of newly synthesized proteins. Requires at least a dipeptide for an efficient rate of reaction. N-terminal L-methionine is a prerequisite for activity but the enzyme has broad specificity at other positions.</text>
</comment>
<dbReference type="EC" id="3.5.1.88" evidence="6"/>
<name>A0A1G9ZP34_9BACI</name>
<dbReference type="Proteomes" id="UP000198778">
    <property type="component" value="Unassembled WGS sequence"/>
</dbReference>
<feature type="active site" evidence="6">
    <location>
        <position position="154"/>
    </location>
</feature>
<organism evidence="7 8">
    <name type="scientific">Alkalicoccus daliensis</name>
    <dbReference type="NCBI Taxonomy" id="745820"/>
    <lineage>
        <taxon>Bacteria</taxon>
        <taxon>Bacillati</taxon>
        <taxon>Bacillota</taxon>
        <taxon>Bacilli</taxon>
        <taxon>Bacillales</taxon>
        <taxon>Bacillaceae</taxon>
        <taxon>Alkalicoccus</taxon>
    </lineage>
</organism>
<feature type="binding site" evidence="6">
    <location>
        <position position="110"/>
    </location>
    <ligand>
        <name>Fe cation</name>
        <dbReference type="ChEBI" id="CHEBI:24875"/>
    </ligand>
</feature>
<comment type="catalytic activity">
    <reaction evidence="6">
        <text>N-terminal N-formyl-L-methionyl-[peptide] + H2O = N-terminal L-methionyl-[peptide] + formate</text>
        <dbReference type="Rhea" id="RHEA:24420"/>
        <dbReference type="Rhea" id="RHEA-COMP:10639"/>
        <dbReference type="Rhea" id="RHEA-COMP:10640"/>
        <dbReference type="ChEBI" id="CHEBI:15377"/>
        <dbReference type="ChEBI" id="CHEBI:15740"/>
        <dbReference type="ChEBI" id="CHEBI:49298"/>
        <dbReference type="ChEBI" id="CHEBI:64731"/>
        <dbReference type="EC" id="3.5.1.88"/>
    </reaction>
</comment>
<dbReference type="RefSeq" id="WP_090839681.1">
    <property type="nucleotide sequence ID" value="NZ_FNIL01000001.1"/>
</dbReference>
<dbReference type="Gene3D" id="3.90.45.10">
    <property type="entry name" value="Peptide deformylase"/>
    <property type="match status" value="1"/>
</dbReference>
<dbReference type="AlphaFoldDB" id="A0A1G9ZP34"/>
<evidence type="ECO:0000256" key="1">
    <source>
        <dbReference type="ARBA" id="ARBA00010759"/>
    </source>
</evidence>
<protein>
    <recommendedName>
        <fullName evidence="6">Peptide deformylase</fullName>
        <shortName evidence="6">PDF</shortName>
        <ecNumber evidence="6">3.5.1.88</ecNumber>
    </recommendedName>
    <alternativeName>
        <fullName evidence="6">Polypeptide deformylase</fullName>
    </alternativeName>
</protein>
<keyword evidence="4 6" id="KW-0648">Protein biosynthesis</keyword>
<dbReference type="PANTHER" id="PTHR10458:SF8">
    <property type="entry name" value="PEPTIDE DEFORMYLASE 2"/>
    <property type="match status" value="1"/>
</dbReference>
<feature type="binding site" evidence="6">
    <location>
        <position position="153"/>
    </location>
    <ligand>
        <name>Fe cation</name>
        <dbReference type="ChEBI" id="CHEBI:24875"/>
    </ligand>
</feature>
<proteinExistence type="inferred from homology"/>
<evidence type="ECO:0000256" key="5">
    <source>
        <dbReference type="ARBA" id="ARBA00023004"/>
    </source>
</evidence>
<feature type="binding site" evidence="6">
    <location>
        <position position="157"/>
    </location>
    <ligand>
        <name>Fe cation</name>
        <dbReference type="ChEBI" id="CHEBI:24875"/>
    </ligand>
</feature>
<sequence>MITMKDIIREGHPTLRKKAEQVELPLSDKNLKTLHSMMEFLRNSQDPEKAEELELRPGVGLAAPQINVSKQIIAVRTFNDNDEPKELLLINPKLVSHSQETAYLESGEGCLSVDRPVEGIVPRYARIKVEAYNEHEEKNIFRFRGYEAIVVQHELDHLNGIMFYDRIEDYEDDLKQALPAQSVIPRSENETII</sequence>
<dbReference type="InterPro" id="IPR023635">
    <property type="entry name" value="Peptide_deformylase"/>
</dbReference>
<dbReference type="OrthoDB" id="9784988at2"/>
<keyword evidence="2 6" id="KW-0479">Metal-binding</keyword>
<dbReference type="PRINTS" id="PR01576">
    <property type="entry name" value="PDEFORMYLASE"/>
</dbReference>
<dbReference type="GO" id="GO:0046872">
    <property type="term" value="F:metal ion binding"/>
    <property type="evidence" value="ECO:0007669"/>
    <property type="project" value="UniProtKB-KW"/>
</dbReference>
<evidence type="ECO:0000256" key="3">
    <source>
        <dbReference type="ARBA" id="ARBA00022801"/>
    </source>
</evidence>
<dbReference type="Pfam" id="PF01327">
    <property type="entry name" value="Pep_deformylase"/>
    <property type="match status" value="1"/>
</dbReference>
<dbReference type="FunFam" id="3.90.45.10:FF:000002">
    <property type="entry name" value="Peptide deformylase"/>
    <property type="match status" value="1"/>
</dbReference>
<keyword evidence="3 6" id="KW-0378">Hydrolase</keyword>
<dbReference type="InterPro" id="IPR036821">
    <property type="entry name" value="Peptide_deformylase_sf"/>
</dbReference>
<dbReference type="PIRSF" id="PIRSF004749">
    <property type="entry name" value="Pep_def"/>
    <property type="match status" value="1"/>
</dbReference>
<keyword evidence="8" id="KW-1185">Reference proteome</keyword>
<comment type="similarity">
    <text evidence="1 6">Belongs to the polypeptide deformylase family.</text>
</comment>
<dbReference type="GO" id="GO:0042586">
    <property type="term" value="F:peptide deformylase activity"/>
    <property type="evidence" value="ECO:0007669"/>
    <property type="project" value="UniProtKB-UniRule"/>
</dbReference>
<gene>
    <name evidence="6" type="primary">def</name>
    <name evidence="7" type="ORF">SAMN04488053_101195</name>
</gene>
<dbReference type="CDD" id="cd00487">
    <property type="entry name" value="Pep_deformylase"/>
    <property type="match status" value="1"/>
</dbReference>
<evidence type="ECO:0000313" key="8">
    <source>
        <dbReference type="Proteomes" id="UP000198778"/>
    </source>
</evidence>
<keyword evidence="5 6" id="KW-0408">Iron</keyword>
<comment type="cofactor">
    <cofactor evidence="6">
        <name>Fe(2+)</name>
        <dbReference type="ChEBI" id="CHEBI:29033"/>
    </cofactor>
    <text evidence="6">Binds 1 Fe(2+) ion.</text>
</comment>
<dbReference type="NCBIfam" id="TIGR00079">
    <property type="entry name" value="pept_deformyl"/>
    <property type="match status" value="1"/>
</dbReference>
<evidence type="ECO:0000256" key="4">
    <source>
        <dbReference type="ARBA" id="ARBA00022917"/>
    </source>
</evidence>